<dbReference type="RefSeq" id="WP_183428874.1">
    <property type="nucleotide sequence ID" value="NZ_JACHVP010000005.1"/>
</dbReference>
<dbReference type="Proteomes" id="UP000538196">
    <property type="component" value="Unassembled WGS sequence"/>
</dbReference>
<feature type="compositionally biased region" description="Polar residues" evidence="1">
    <location>
        <begin position="50"/>
        <end position="61"/>
    </location>
</feature>
<reference evidence="2 3" key="1">
    <citation type="submission" date="2020-08" db="EMBL/GenBank/DDBJ databases">
        <title>Sequencing the genomes of 1000 actinobacteria strains.</title>
        <authorList>
            <person name="Klenk H.-P."/>
        </authorList>
    </citation>
    <scope>NUCLEOTIDE SEQUENCE [LARGE SCALE GENOMIC DNA]</scope>
    <source>
        <strain evidence="2 3">DSM 20146</strain>
    </source>
</reference>
<gene>
    <name evidence="2" type="ORF">FHX33_003913</name>
</gene>
<evidence type="ECO:0000313" key="3">
    <source>
        <dbReference type="Proteomes" id="UP000538196"/>
    </source>
</evidence>
<sequence length="106" mass="10472">MQTTGAPSGADSATWIGCGNGPSRLLSTTAATGTKPSSDACTPHVGRSPSALSTETRSRSVIRSPTVASGALVVVSTVGRKGRGDGPEVLAPALAVVLAGTAIRRD</sequence>
<evidence type="ECO:0000256" key="1">
    <source>
        <dbReference type="SAM" id="MobiDB-lite"/>
    </source>
</evidence>
<proteinExistence type="predicted"/>
<organism evidence="2 3">
    <name type="scientific">Leifsonia aquatica</name>
    <name type="common">Corynebacterium aquaticum</name>
    <dbReference type="NCBI Taxonomy" id="144185"/>
    <lineage>
        <taxon>Bacteria</taxon>
        <taxon>Bacillati</taxon>
        <taxon>Actinomycetota</taxon>
        <taxon>Actinomycetes</taxon>
        <taxon>Micrococcales</taxon>
        <taxon>Microbacteriaceae</taxon>
        <taxon>Leifsonia</taxon>
    </lineage>
</organism>
<dbReference type="EMBL" id="JACHVP010000005">
    <property type="protein sequence ID" value="MBB2969131.1"/>
    <property type="molecule type" value="Genomic_DNA"/>
</dbReference>
<comment type="caution">
    <text evidence="2">The sequence shown here is derived from an EMBL/GenBank/DDBJ whole genome shotgun (WGS) entry which is preliminary data.</text>
</comment>
<feature type="region of interest" description="Disordered" evidence="1">
    <location>
        <begin position="27"/>
        <end position="61"/>
    </location>
</feature>
<dbReference type="AlphaFoldDB" id="A0A7W4UZH3"/>
<name>A0A7W4UZH3_LEIAQ</name>
<keyword evidence="3" id="KW-1185">Reference proteome</keyword>
<accession>A0A7W4UZH3</accession>
<protein>
    <submittedName>
        <fullName evidence="2">Uncharacterized protein</fullName>
    </submittedName>
</protein>
<evidence type="ECO:0000313" key="2">
    <source>
        <dbReference type="EMBL" id="MBB2969131.1"/>
    </source>
</evidence>
<feature type="compositionally biased region" description="Polar residues" evidence="1">
    <location>
        <begin position="27"/>
        <end position="40"/>
    </location>
</feature>